<feature type="region of interest" description="Disordered" evidence="1">
    <location>
        <begin position="293"/>
        <end position="443"/>
    </location>
</feature>
<dbReference type="AlphaFoldDB" id="A0A1X0CW25"/>
<comment type="caution">
    <text evidence="2">The sequence shown here is derived from an EMBL/GenBank/DDBJ whole genome shotgun (WGS) entry which is preliminary data.</text>
</comment>
<evidence type="ECO:0000313" key="2">
    <source>
        <dbReference type="EMBL" id="ORA64401.1"/>
    </source>
</evidence>
<feature type="compositionally biased region" description="Acidic residues" evidence="1">
    <location>
        <begin position="334"/>
        <end position="364"/>
    </location>
</feature>
<feature type="compositionally biased region" description="Gly residues" evidence="1">
    <location>
        <begin position="428"/>
        <end position="443"/>
    </location>
</feature>
<evidence type="ECO:0000313" key="3">
    <source>
        <dbReference type="Proteomes" id="UP000192772"/>
    </source>
</evidence>
<organism evidence="2 3">
    <name type="scientific">Mycolicibacterium elephantis</name>
    <dbReference type="NCBI Taxonomy" id="81858"/>
    <lineage>
        <taxon>Bacteria</taxon>
        <taxon>Bacillati</taxon>
        <taxon>Actinomycetota</taxon>
        <taxon>Actinomycetes</taxon>
        <taxon>Mycobacteriales</taxon>
        <taxon>Mycobacteriaceae</taxon>
        <taxon>Mycolicibacterium</taxon>
    </lineage>
</organism>
<sequence>MALVGASVIAVSPVAPPVPDLKVAATPSASTAMQLTSASNPLVALSDLFGNTLASGSGLLEQFLESPAPILNQVLVNQFANFDLVVATAQQIGILLPDLIQQVGMDLQKIASQLADGNFVGAAQTLNSTLLIAGLPLLGLIGPPLAILQNTTQNIANVFAALPENVFPVIMSVIGPISSTINGVADIAQTVFDAARAGDFITAAGALVSAPIVMADVVLNGFGGGVGLLTPQLNFFSSGPIGMLLGLRNVIADALNPIAVPTANAAANRAPDMQADVITVNLNGAAKTAGAVEGASSELGDDTGSSGAVEGPEGSGVAAVSSEENDALGGSAAEEQEVESEEPAVNDDAPLDEDDESGLGDVDETGTKAGGGEVRESLVATPGQTGLSVGAGTGEGGEAPTEGNEASGGGNDDAGGSDDDGDADGDAGNAGGGSGSGGSGGDE</sequence>
<name>A0A1X0CW25_9MYCO</name>
<feature type="compositionally biased region" description="Acidic residues" evidence="1">
    <location>
        <begin position="415"/>
        <end position="425"/>
    </location>
</feature>
<proteinExistence type="predicted"/>
<dbReference type="EMBL" id="MVHP01000019">
    <property type="protein sequence ID" value="ORA64401.1"/>
    <property type="molecule type" value="Genomic_DNA"/>
</dbReference>
<gene>
    <name evidence="2" type="ORF">BST23_16665</name>
</gene>
<reference evidence="2 3" key="1">
    <citation type="submission" date="2017-02" db="EMBL/GenBank/DDBJ databases">
        <title>The new phylogeny of genus Mycobacterium.</title>
        <authorList>
            <person name="Tortoli E."/>
            <person name="Trovato A."/>
            <person name="Cirillo D.M."/>
        </authorList>
    </citation>
    <scope>NUCLEOTIDE SEQUENCE [LARGE SCALE GENOMIC DNA]</scope>
    <source>
        <strain evidence="2 3">FI-09383</strain>
    </source>
</reference>
<evidence type="ECO:0008006" key="4">
    <source>
        <dbReference type="Google" id="ProtNLM"/>
    </source>
</evidence>
<protein>
    <recommendedName>
        <fullName evidence="4">PE-PGRS family protein</fullName>
    </recommendedName>
</protein>
<evidence type="ECO:0000256" key="1">
    <source>
        <dbReference type="SAM" id="MobiDB-lite"/>
    </source>
</evidence>
<accession>A0A1X0CW25</accession>
<dbReference type="Proteomes" id="UP000192772">
    <property type="component" value="Unassembled WGS sequence"/>
</dbReference>